<evidence type="ECO:0000256" key="4">
    <source>
        <dbReference type="ARBA" id="ARBA00022729"/>
    </source>
</evidence>
<name>A0A840VZE6_9ACTN</name>
<evidence type="ECO:0000259" key="7">
    <source>
        <dbReference type="Pfam" id="PF00496"/>
    </source>
</evidence>
<evidence type="ECO:0000256" key="5">
    <source>
        <dbReference type="SAM" id="MobiDB-lite"/>
    </source>
</evidence>
<dbReference type="InterPro" id="IPR039424">
    <property type="entry name" value="SBP_5"/>
</dbReference>
<dbReference type="SUPFAM" id="SSF53850">
    <property type="entry name" value="Periplasmic binding protein-like II"/>
    <property type="match status" value="1"/>
</dbReference>
<comment type="similarity">
    <text evidence="2">Belongs to the bacterial solute-binding protein 5 family.</text>
</comment>
<dbReference type="Proteomes" id="UP000579647">
    <property type="component" value="Unassembled WGS sequence"/>
</dbReference>
<proteinExistence type="inferred from homology"/>
<accession>A0A840VZE6</accession>
<dbReference type="GO" id="GO:0015833">
    <property type="term" value="P:peptide transport"/>
    <property type="evidence" value="ECO:0007669"/>
    <property type="project" value="TreeGrafter"/>
</dbReference>
<protein>
    <submittedName>
        <fullName evidence="8">ABC-type transport system substrate-binding protein</fullName>
    </submittedName>
</protein>
<dbReference type="InterPro" id="IPR000914">
    <property type="entry name" value="SBP_5_dom"/>
</dbReference>
<dbReference type="GO" id="GO:1904680">
    <property type="term" value="F:peptide transmembrane transporter activity"/>
    <property type="evidence" value="ECO:0007669"/>
    <property type="project" value="TreeGrafter"/>
</dbReference>
<keyword evidence="9" id="KW-1185">Reference proteome</keyword>
<dbReference type="PROSITE" id="PS51257">
    <property type="entry name" value="PROKAR_LIPOPROTEIN"/>
    <property type="match status" value="1"/>
</dbReference>
<evidence type="ECO:0000313" key="9">
    <source>
        <dbReference type="Proteomes" id="UP000579647"/>
    </source>
</evidence>
<dbReference type="Pfam" id="PF00496">
    <property type="entry name" value="SBP_bac_5"/>
    <property type="match status" value="1"/>
</dbReference>
<evidence type="ECO:0000256" key="2">
    <source>
        <dbReference type="ARBA" id="ARBA00005695"/>
    </source>
</evidence>
<keyword evidence="3" id="KW-0813">Transport</keyword>
<reference evidence="8 9" key="1">
    <citation type="submission" date="2020-08" db="EMBL/GenBank/DDBJ databases">
        <title>Sequencing the genomes of 1000 actinobacteria strains.</title>
        <authorList>
            <person name="Klenk H.-P."/>
        </authorList>
    </citation>
    <scope>NUCLEOTIDE SEQUENCE [LARGE SCALE GENOMIC DNA]</scope>
    <source>
        <strain evidence="8 9">DSM 44598</strain>
    </source>
</reference>
<evidence type="ECO:0000256" key="3">
    <source>
        <dbReference type="ARBA" id="ARBA00022448"/>
    </source>
</evidence>
<dbReference type="GO" id="GO:0030313">
    <property type="term" value="C:cell envelope"/>
    <property type="evidence" value="ECO:0007669"/>
    <property type="project" value="UniProtKB-SubCell"/>
</dbReference>
<feature type="chain" id="PRO_5039652245" evidence="6">
    <location>
        <begin position="20"/>
        <end position="142"/>
    </location>
</feature>
<dbReference type="Gene3D" id="3.40.190.10">
    <property type="entry name" value="Periplasmic binding protein-like II"/>
    <property type="match status" value="1"/>
</dbReference>
<evidence type="ECO:0000256" key="1">
    <source>
        <dbReference type="ARBA" id="ARBA00004196"/>
    </source>
</evidence>
<comment type="subcellular location">
    <subcellularLocation>
        <location evidence="1">Cell envelope</location>
    </subcellularLocation>
</comment>
<dbReference type="RefSeq" id="WP_246420090.1">
    <property type="nucleotide sequence ID" value="NZ_BAAAKM010000046.1"/>
</dbReference>
<feature type="region of interest" description="Disordered" evidence="5">
    <location>
        <begin position="112"/>
        <end position="142"/>
    </location>
</feature>
<evidence type="ECO:0000256" key="6">
    <source>
        <dbReference type="SAM" id="SignalP"/>
    </source>
</evidence>
<organism evidence="8 9">
    <name type="scientific">Nocardiopsis metallicus</name>
    <dbReference type="NCBI Taxonomy" id="179819"/>
    <lineage>
        <taxon>Bacteria</taxon>
        <taxon>Bacillati</taxon>
        <taxon>Actinomycetota</taxon>
        <taxon>Actinomycetes</taxon>
        <taxon>Streptosporangiales</taxon>
        <taxon>Nocardiopsidaceae</taxon>
        <taxon>Nocardiopsis</taxon>
    </lineage>
</organism>
<dbReference type="AlphaFoldDB" id="A0A840VZE6"/>
<dbReference type="PANTHER" id="PTHR30290">
    <property type="entry name" value="PERIPLASMIC BINDING COMPONENT OF ABC TRANSPORTER"/>
    <property type="match status" value="1"/>
</dbReference>
<dbReference type="EMBL" id="JACHDO010000001">
    <property type="protein sequence ID" value="MBB5489829.1"/>
    <property type="molecule type" value="Genomic_DNA"/>
</dbReference>
<comment type="caution">
    <text evidence="8">The sequence shown here is derived from an EMBL/GenBank/DDBJ whole genome shotgun (WGS) entry which is preliminary data.</text>
</comment>
<feature type="signal peptide" evidence="6">
    <location>
        <begin position="1"/>
        <end position="19"/>
    </location>
</feature>
<evidence type="ECO:0000313" key="8">
    <source>
        <dbReference type="EMBL" id="MBB5489829.1"/>
    </source>
</evidence>
<feature type="domain" description="Solute-binding protein family 5" evidence="7">
    <location>
        <begin position="66"/>
        <end position="125"/>
    </location>
</feature>
<gene>
    <name evidence="8" type="ORF">HNR07_000966</name>
</gene>
<keyword evidence="4 6" id="KW-0732">Signal</keyword>
<dbReference type="PANTHER" id="PTHR30290:SF10">
    <property type="entry name" value="PERIPLASMIC OLIGOPEPTIDE-BINDING PROTEIN-RELATED"/>
    <property type="match status" value="1"/>
</dbReference>
<sequence length="142" mass="14761">MRGRSLAAGAFAVFLAATACGGAEGEQASADGTTHDPHGRVGNESDYLRFAMLYDVLTVTDENGAVQPRLAASWEPDGDDLTRWTVTLGEDAVFSDGDPVTADDVLFSLERTLDPGPQAGESTAAETGRPHAVGASARSHRG</sequence>